<dbReference type="InterPro" id="IPR053137">
    <property type="entry name" value="NLR-like"/>
</dbReference>
<dbReference type="SUPFAM" id="SSF52540">
    <property type="entry name" value="P-loop containing nucleoside triphosphate hydrolases"/>
    <property type="match status" value="1"/>
</dbReference>
<dbReference type="EMBL" id="JAPWDQ010000002">
    <property type="protein sequence ID" value="KAJ5492693.1"/>
    <property type="molecule type" value="Genomic_DNA"/>
</dbReference>
<organism evidence="2 3">
    <name type="scientific">Penicillium diatomitis</name>
    <dbReference type="NCBI Taxonomy" id="2819901"/>
    <lineage>
        <taxon>Eukaryota</taxon>
        <taxon>Fungi</taxon>
        <taxon>Dikarya</taxon>
        <taxon>Ascomycota</taxon>
        <taxon>Pezizomycotina</taxon>
        <taxon>Eurotiomycetes</taxon>
        <taxon>Eurotiomycetidae</taxon>
        <taxon>Eurotiales</taxon>
        <taxon>Aspergillaceae</taxon>
        <taxon>Penicillium</taxon>
    </lineage>
</organism>
<dbReference type="Gene3D" id="3.40.50.1820">
    <property type="entry name" value="alpha/beta hydrolase"/>
    <property type="match status" value="1"/>
</dbReference>
<sequence length="1188" mass="133473">MPSGLHVLYSPNLPPHESGQDQKTAGVDIVAVHGLAEDSRKAWTQREQGVLWLRDLLPRSIHNARVLTFDYNSDPFLFTGSGFMDTVQGHATTLVADLEAERSLINASQRPLIFVCHGLGGIIVKSALVHSASRTSHQTSHLNSVYVSTFAILLFGTPHDRIDIGKWLATSQSVFTTYDPGAVGNMRDDNAKPSITVHALDVITNQFAPLMKKIHLYLFWEGLATHLADGVEFFVEPSSAAPHTYDTERCGIMDSNHSGMVKFHEYDSSYRTVISALKKYCHAAPEIIAYRWKEAMAYLTRMRKSEASELTGLFLDIPDKTPIFGAEKKDTVEAVLQNEHFYPPCAVSLDFIGQDDIIGALQKALEPEQNLLSMVKQKRFVLHGIGGSGKTQISAKYAQDNRKHYWAVFTIDASSHRTAKESFCKIGKIGGLEATEDSGKHLLSQATKPWLLIIDNADSPDLSFERLIVPGERGHILVTTRNPSLRRQGNVGNVELKRLKEQEAFRLLMKVADITPPWDPPTEMAGNEITKTLGYLALAVIQAGNTIYNKLCHLTEYLKFFQRLLENRRGKKDRCSTDDTDTRHAEFDDIFTAFDFSFQKIAIQKTVPSYDAIEILNVVGFYHFDSIPVDIFERGMNLEREQLRQLSVVSLRAQFVNAFVGRLRQPRALPRLLKQSIDGMHPLCIREALRKLYASSLITYGKDEKSFSLHPLVHAWAKDRIPSKERSLWAVIAFNTLMASIEISSQGTGEADSIFRRSLIPHLNSCLEACPTEFREFRSLKIGAGKFRRFMLLLQPTLVFTLRDMIQNAAKCGILYAQTGDFSKSAYHLSLAKESLVKLVGLDDARTMAASLGLAGVLWGLGRLREAIDLQQQVVQARQKVLGLDHRETLQAMDSLGKSFWLNGQYCEALELQQQTAEKMRVHLGEEDDDTLNALDHLGVTLGSWRRFAESADIHQNVLTLRMKALQSDDLRVLETKSNLAMALLDLKQLHDARQLMEDVYNNRKLQMGKEHPYTLLALCYLSKIYIEQGELHRAEETLVEGIAAGRRSLGEDHLGVLVGCGELARAYARQGRLDEAERLSLETVSKVKISRGDEHPDFAYGMWKLGELWEKKEEQAKAINAYRTATTAIERRLTAKHPLYKIISDRIMCLTENSDSNEPEDDHVANSSAEAGNDGLEMNRLQPTQTW</sequence>
<dbReference type="Proteomes" id="UP001148312">
    <property type="component" value="Unassembled WGS sequence"/>
</dbReference>
<dbReference type="Gene3D" id="3.40.50.300">
    <property type="entry name" value="P-loop containing nucleotide triphosphate hydrolases"/>
    <property type="match status" value="1"/>
</dbReference>
<accession>A0A9W9XGP6</accession>
<reference evidence="2" key="1">
    <citation type="submission" date="2022-12" db="EMBL/GenBank/DDBJ databases">
        <authorList>
            <person name="Petersen C."/>
        </authorList>
    </citation>
    <scope>NUCLEOTIDE SEQUENCE</scope>
    <source>
        <strain evidence="2">IBT 30728</strain>
    </source>
</reference>
<dbReference type="SUPFAM" id="SSF53474">
    <property type="entry name" value="alpha/beta-Hydrolases"/>
    <property type="match status" value="1"/>
</dbReference>
<protein>
    <recommendedName>
        <fullName evidence="4">NB-ARC domain-containing protein</fullName>
    </recommendedName>
</protein>
<dbReference type="PANTHER" id="PTHR46082">
    <property type="entry name" value="ATP/GTP-BINDING PROTEIN-RELATED"/>
    <property type="match status" value="1"/>
</dbReference>
<dbReference type="InterPro" id="IPR011990">
    <property type="entry name" value="TPR-like_helical_dom_sf"/>
</dbReference>
<evidence type="ECO:0000313" key="3">
    <source>
        <dbReference type="Proteomes" id="UP001148312"/>
    </source>
</evidence>
<proteinExistence type="predicted"/>
<feature type="region of interest" description="Disordered" evidence="1">
    <location>
        <begin position="1154"/>
        <end position="1188"/>
    </location>
</feature>
<dbReference type="RefSeq" id="XP_056793073.1">
    <property type="nucleotide sequence ID" value="XM_056931042.1"/>
</dbReference>
<dbReference type="InterPro" id="IPR029058">
    <property type="entry name" value="AB_hydrolase_fold"/>
</dbReference>
<evidence type="ECO:0000313" key="2">
    <source>
        <dbReference type="EMBL" id="KAJ5492693.1"/>
    </source>
</evidence>
<keyword evidence="3" id="KW-1185">Reference proteome</keyword>
<dbReference type="SUPFAM" id="SSF48452">
    <property type="entry name" value="TPR-like"/>
    <property type="match status" value="2"/>
</dbReference>
<evidence type="ECO:0000256" key="1">
    <source>
        <dbReference type="SAM" id="MobiDB-lite"/>
    </source>
</evidence>
<dbReference type="GO" id="GO:0017000">
    <property type="term" value="P:antibiotic biosynthetic process"/>
    <property type="evidence" value="ECO:0007669"/>
    <property type="project" value="UniProtKB-ARBA"/>
</dbReference>
<dbReference type="PANTHER" id="PTHR46082:SF6">
    <property type="entry name" value="AAA+ ATPASE DOMAIN-CONTAINING PROTEIN-RELATED"/>
    <property type="match status" value="1"/>
</dbReference>
<dbReference type="Pfam" id="PF13424">
    <property type="entry name" value="TPR_12"/>
    <property type="match status" value="2"/>
</dbReference>
<gene>
    <name evidence="2" type="ORF">N7539_001439</name>
</gene>
<name>A0A9W9XGP6_9EURO</name>
<dbReference type="Gene3D" id="1.25.40.10">
    <property type="entry name" value="Tetratricopeptide repeat domain"/>
    <property type="match status" value="2"/>
</dbReference>
<dbReference type="GO" id="GO:0072330">
    <property type="term" value="P:monocarboxylic acid biosynthetic process"/>
    <property type="evidence" value="ECO:0007669"/>
    <property type="project" value="UniProtKB-ARBA"/>
</dbReference>
<evidence type="ECO:0008006" key="4">
    <source>
        <dbReference type="Google" id="ProtNLM"/>
    </source>
</evidence>
<comment type="caution">
    <text evidence="2">The sequence shown here is derived from an EMBL/GenBank/DDBJ whole genome shotgun (WGS) entry which is preliminary data.</text>
</comment>
<dbReference type="Pfam" id="PF13374">
    <property type="entry name" value="TPR_10"/>
    <property type="match status" value="1"/>
</dbReference>
<dbReference type="GeneID" id="81621291"/>
<dbReference type="AlphaFoldDB" id="A0A9W9XGP6"/>
<dbReference type="InterPro" id="IPR027417">
    <property type="entry name" value="P-loop_NTPase"/>
</dbReference>
<reference evidence="2" key="2">
    <citation type="journal article" date="2023" name="IMA Fungus">
        <title>Comparative genomic study of the Penicillium genus elucidates a diverse pangenome and 15 lateral gene transfer events.</title>
        <authorList>
            <person name="Petersen C."/>
            <person name="Sorensen T."/>
            <person name="Nielsen M.R."/>
            <person name="Sondergaard T.E."/>
            <person name="Sorensen J.L."/>
            <person name="Fitzpatrick D.A."/>
            <person name="Frisvad J.C."/>
            <person name="Nielsen K.L."/>
        </authorList>
    </citation>
    <scope>NUCLEOTIDE SEQUENCE</scope>
    <source>
        <strain evidence="2">IBT 30728</strain>
    </source>
</reference>